<keyword evidence="1" id="KW-0472">Membrane</keyword>
<proteinExistence type="predicted"/>
<dbReference type="HOGENOM" id="CLU_725727_0_0_1"/>
<dbReference type="RefSeq" id="XP_007862308.1">
    <property type="nucleotide sequence ID" value="XM_007864117.1"/>
</dbReference>
<accession>S7QIV6</accession>
<sequence length="381" mass="41816">MALRIVAHISLGLSVLIYLGYSSQQLNEEEKRRPLAFVCRNAVYDCSLQDCPYPFFTLSETHPLLHRVLPDATTKALDWFTCFVTPAFVAMYSDPWGNAVIDLFNPVFSVLIAWAAVESLTGRSRGCLAKWIIKATPITFALGQIGAVSHVLLLPAILILRCNSEVTRLPTAMHLSTILVQTLTMIISMGITTGSPKSVMLWAIAFLQLSPVLGPLLYLTPCYRVIGLPFKSLFSKKSGHPLQTFWNLLAAVAILAHLQAVARIIALVLTYDSPTPAFYGVLPSTDWSSTKPPLSIAAIFSHLTAWHDQTELGRALIVYDFMLTSLALAALQLHNFSGIGDVVYYASQIVLLGPAGSFAIWQSRACEKDIAAVERPGKKRK</sequence>
<evidence type="ECO:0000256" key="1">
    <source>
        <dbReference type="SAM" id="Phobius"/>
    </source>
</evidence>
<dbReference type="Proteomes" id="UP000030669">
    <property type="component" value="Unassembled WGS sequence"/>
</dbReference>
<feature type="transmembrane region" description="Helical" evidence="1">
    <location>
        <begin position="342"/>
        <end position="361"/>
    </location>
</feature>
<dbReference type="GeneID" id="19301262"/>
<feature type="transmembrane region" description="Helical" evidence="1">
    <location>
        <begin position="172"/>
        <end position="192"/>
    </location>
</feature>
<feature type="transmembrane region" description="Helical" evidence="1">
    <location>
        <begin position="199"/>
        <end position="226"/>
    </location>
</feature>
<keyword evidence="1" id="KW-1133">Transmembrane helix</keyword>
<keyword evidence="1" id="KW-0812">Transmembrane</keyword>
<feature type="transmembrane region" description="Helical" evidence="1">
    <location>
        <begin position="138"/>
        <end position="160"/>
    </location>
</feature>
<dbReference type="KEGG" id="gtr:GLOTRDRAFT_125579"/>
<name>S7QIV6_GLOTA</name>
<organism evidence="2 3">
    <name type="scientific">Gloeophyllum trabeum (strain ATCC 11539 / FP-39264 / Madison 617)</name>
    <name type="common">Brown rot fungus</name>
    <dbReference type="NCBI Taxonomy" id="670483"/>
    <lineage>
        <taxon>Eukaryota</taxon>
        <taxon>Fungi</taxon>
        <taxon>Dikarya</taxon>
        <taxon>Basidiomycota</taxon>
        <taxon>Agaricomycotina</taxon>
        <taxon>Agaricomycetes</taxon>
        <taxon>Gloeophyllales</taxon>
        <taxon>Gloeophyllaceae</taxon>
        <taxon>Gloeophyllum</taxon>
    </lineage>
</organism>
<feature type="transmembrane region" description="Helical" evidence="1">
    <location>
        <begin position="6"/>
        <end position="23"/>
    </location>
</feature>
<reference evidence="2 3" key="1">
    <citation type="journal article" date="2012" name="Science">
        <title>The Paleozoic origin of enzymatic lignin decomposition reconstructed from 31 fungal genomes.</title>
        <authorList>
            <person name="Floudas D."/>
            <person name="Binder M."/>
            <person name="Riley R."/>
            <person name="Barry K."/>
            <person name="Blanchette R.A."/>
            <person name="Henrissat B."/>
            <person name="Martinez A.T."/>
            <person name="Otillar R."/>
            <person name="Spatafora J.W."/>
            <person name="Yadav J.S."/>
            <person name="Aerts A."/>
            <person name="Benoit I."/>
            <person name="Boyd A."/>
            <person name="Carlson A."/>
            <person name="Copeland A."/>
            <person name="Coutinho P.M."/>
            <person name="de Vries R.P."/>
            <person name="Ferreira P."/>
            <person name="Findley K."/>
            <person name="Foster B."/>
            <person name="Gaskell J."/>
            <person name="Glotzer D."/>
            <person name="Gorecki P."/>
            <person name="Heitman J."/>
            <person name="Hesse C."/>
            <person name="Hori C."/>
            <person name="Igarashi K."/>
            <person name="Jurgens J.A."/>
            <person name="Kallen N."/>
            <person name="Kersten P."/>
            <person name="Kohler A."/>
            <person name="Kuees U."/>
            <person name="Kumar T.K.A."/>
            <person name="Kuo A."/>
            <person name="LaButti K."/>
            <person name="Larrondo L.F."/>
            <person name="Lindquist E."/>
            <person name="Ling A."/>
            <person name="Lombard V."/>
            <person name="Lucas S."/>
            <person name="Lundell T."/>
            <person name="Martin R."/>
            <person name="McLaughlin D.J."/>
            <person name="Morgenstern I."/>
            <person name="Morin E."/>
            <person name="Murat C."/>
            <person name="Nagy L.G."/>
            <person name="Nolan M."/>
            <person name="Ohm R.A."/>
            <person name="Patyshakuliyeva A."/>
            <person name="Rokas A."/>
            <person name="Ruiz-Duenas F.J."/>
            <person name="Sabat G."/>
            <person name="Salamov A."/>
            <person name="Samejima M."/>
            <person name="Schmutz J."/>
            <person name="Slot J.C."/>
            <person name="St John F."/>
            <person name="Stenlid J."/>
            <person name="Sun H."/>
            <person name="Sun S."/>
            <person name="Syed K."/>
            <person name="Tsang A."/>
            <person name="Wiebenga A."/>
            <person name="Young D."/>
            <person name="Pisabarro A."/>
            <person name="Eastwood D.C."/>
            <person name="Martin F."/>
            <person name="Cullen D."/>
            <person name="Grigoriev I.V."/>
            <person name="Hibbett D.S."/>
        </authorList>
    </citation>
    <scope>NUCLEOTIDE SEQUENCE [LARGE SCALE GENOMIC DNA]</scope>
    <source>
        <strain evidence="2 3">ATCC 11539</strain>
    </source>
</reference>
<dbReference type="EMBL" id="KB469297">
    <property type="protein sequence ID" value="EPQ59273.1"/>
    <property type="molecule type" value="Genomic_DNA"/>
</dbReference>
<evidence type="ECO:0000313" key="3">
    <source>
        <dbReference type="Proteomes" id="UP000030669"/>
    </source>
</evidence>
<feature type="transmembrane region" description="Helical" evidence="1">
    <location>
        <begin position="99"/>
        <end position="117"/>
    </location>
</feature>
<dbReference type="OrthoDB" id="3200865at2759"/>
<dbReference type="AlphaFoldDB" id="S7QIV6"/>
<evidence type="ECO:0000313" key="2">
    <source>
        <dbReference type="EMBL" id="EPQ59273.1"/>
    </source>
</evidence>
<feature type="transmembrane region" description="Helical" evidence="1">
    <location>
        <begin position="246"/>
        <end position="269"/>
    </location>
</feature>
<keyword evidence="3" id="KW-1185">Reference proteome</keyword>
<gene>
    <name evidence="2" type="ORF">GLOTRDRAFT_125579</name>
</gene>
<protein>
    <submittedName>
        <fullName evidence="2">Uncharacterized protein</fullName>
    </submittedName>
</protein>